<organism evidence="2 3">
    <name type="scientific">Prochlorococcus marinus str. MIT 9201</name>
    <dbReference type="NCBI Taxonomy" id="93057"/>
    <lineage>
        <taxon>Bacteria</taxon>
        <taxon>Bacillati</taxon>
        <taxon>Cyanobacteriota</taxon>
        <taxon>Cyanophyceae</taxon>
        <taxon>Synechococcales</taxon>
        <taxon>Prochlorococcaceae</taxon>
        <taxon>Prochlorococcus</taxon>
    </lineage>
</organism>
<keyword evidence="1" id="KW-0812">Transmembrane</keyword>
<sequence length="389" mass="44121">MILINILLLLLIFLILSDLYIKNSPKSKLNLKPVNYTIKKKDGLNELIIDLKISNTSKTKETMVSNINFELDFFKSKGNEYCQNLDYQEDIYIIDNNKNKNLNNYWPTTIIKSNSELSVRIIYKFSNNNFRKKIKYLWLKVFWESYGHFGVLNNKDCLLINLDGQKQRTKEVFEIPLNNQYKALSIQTDLLGCFDNPVNTVIEYCKGIVEKNDILTIGESPLAIMQNRYISPQNLKCSLFSKALCYFFHPTSSLATACGMQLLINKIGVTRITFALFIGFIFKLVGLKGMFYRLTGSESSLIDDISGTVTPYDKSIVMGPLNADLFCKEVSNHLNIDVAVVDVNDLGGVKVLASTNKTVNKILKKNLISNPAGNGDEKTPIVLIREKSK</sequence>
<dbReference type="eggNOG" id="COG4071">
    <property type="taxonomic scope" value="Bacteria"/>
</dbReference>
<evidence type="ECO:0000313" key="2">
    <source>
        <dbReference type="EMBL" id="KGF97833.1"/>
    </source>
</evidence>
<dbReference type="Proteomes" id="UP000030355">
    <property type="component" value="Unassembled WGS sequence"/>
</dbReference>
<dbReference type="STRING" id="93057.EU95_0301"/>
<keyword evidence="1" id="KW-0472">Membrane</keyword>
<dbReference type="SUPFAM" id="SSF144010">
    <property type="entry name" value="CofE-like"/>
    <property type="match status" value="1"/>
</dbReference>
<dbReference type="OrthoDB" id="9763290at2"/>
<evidence type="ECO:0000313" key="3">
    <source>
        <dbReference type="Proteomes" id="UP000030355"/>
    </source>
</evidence>
<feature type="transmembrane region" description="Helical" evidence="1">
    <location>
        <begin position="268"/>
        <end position="287"/>
    </location>
</feature>
<comment type="caution">
    <text evidence="2">The sequence shown here is derived from an EMBL/GenBank/DDBJ whole genome shotgun (WGS) entry which is preliminary data.</text>
</comment>
<name>A0A0A2ABP6_PROMR</name>
<reference evidence="3" key="1">
    <citation type="journal article" date="2014" name="Sci. Data">
        <title>Genomes of diverse isolates of the marine cyanobacterium Prochlorococcus.</title>
        <authorList>
            <person name="Biller S."/>
            <person name="Berube P."/>
            <person name="Thompson J."/>
            <person name="Kelly L."/>
            <person name="Roggensack S."/>
            <person name="Awad L."/>
            <person name="Roache-Johnson K."/>
            <person name="Ding H."/>
            <person name="Giovannoni S.J."/>
            <person name="Moore L.R."/>
            <person name="Chisholm S.W."/>
        </authorList>
    </citation>
    <scope>NUCLEOTIDE SEQUENCE [LARGE SCALE GENOMIC DNA]</scope>
    <source>
        <strain evidence="3">MIT 9201</strain>
    </source>
</reference>
<keyword evidence="2" id="KW-0762">Sugar transport</keyword>
<proteinExistence type="predicted"/>
<accession>A0A0A2ABP6</accession>
<evidence type="ECO:0000256" key="1">
    <source>
        <dbReference type="SAM" id="Phobius"/>
    </source>
</evidence>
<keyword evidence="2" id="KW-0813">Transport</keyword>
<dbReference type="AlphaFoldDB" id="A0A0A2ABP6"/>
<gene>
    <name evidence="2" type="ORF">EU95_0301</name>
</gene>
<protein>
    <submittedName>
        <fullName evidence="2">ABC-type sugar transport system</fullName>
    </submittedName>
</protein>
<dbReference type="EMBL" id="JNAL01000005">
    <property type="protein sequence ID" value="KGF97833.1"/>
    <property type="molecule type" value="Genomic_DNA"/>
</dbReference>
<keyword evidence="1" id="KW-1133">Transmembrane helix</keyword>
<dbReference type="RefSeq" id="WP_032521530.1">
    <property type="nucleotide sequence ID" value="NZ_CP138977.1"/>
</dbReference>